<evidence type="ECO:0000313" key="3">
    <source>
        <dbReference type="Proteomes" id="UP000215694"/>
    </source>
</evidence>
<proteinExistence type="predicted"/>
<evidence type="ECO:0000259" key="1">
    <source>
        <dbReference type="SMART" id="SM00507"/>
    </source>
</evidence>
<dbReference type="RefSeq" id="WP_094369480.1">
    <property type="nucleotide sequence ID" value="NZ_NOJY02000045.1"/>
</dbReference>
<dbReference type="Pfam" id="PF01878">
    <property type="entry name" value="EVE"/>
    <property type="match status" value="1"/>
</dbReference>
<dbReference type="SUPFAM" id="SSF88697">
    <property type="entry name" value="PUA domain-like"/>
    <property type="match status" value="1"/>
</dbReference>
<dbReference type="InterPro" id="IPR003615">
    <property type="entry name" value="HNH_nuc"/>
</dbReference>
<comment type="caution">
    <text evidence="2">The sequence shown here is derived from an EMBL/GenBank/DDBJ whole genome shotgun (WGS) entry which is preliminary data.</text>
</comment>
<dbReference type="Pfam" id="PF13391">
    <property type="entry name" value="HNH_2"/>
    <property type="match status" value="1"/>
</dbReference>
<dbReference type="InterPro" id="IPR015947">
    <property type="entry name" value="PUA-like_sf"/>
</dbReference>
<feature type="domain" description="HNH nuclease" evidence="1">
    <location>
        <begin position="213"/>
        <end position="278"/>
    </location>
</feature>
<dbReference type="EMBL" id="NOJY02000045">
    <property type="protein sequence ID" value="RDY25836.1"/>
    <property type="molecule type" value="Genomic_DNA"/>
</dbReference>
<organism evidence="2 3">
    <name type="scientific">Romboutsia weinsteinii</name>
    <dbReference type="NCBI Taxonomy" id="2020949"/>
    <lineage>
        <taxon>Bacteria</taxon>
        <taxon>Bacillati</taxon>
        <taxon>Bacillota</taxon>
        <taxon>Clostridia</taxon>
        <taxon>Peptostreptococcales</taxon>
        <taxon>Peptostreptococcaceae</taxon>
        <taxon>Romboutsia</taxon>
    </lineage>
</organism>
<dbReference type="OrthoDB" id="9779761at2"/>
<name>A0A371IZD6_9FIRM</name>
<dbReference type="InterPro" id="IPR002740">
    <property type="entry name" value="EVE_domain"/>
</dbReference>
<dbReference type="Gene3D" id="3.10.590.10">
    <property type="entry name" value="ph1033 like domains"/>
    <property type="match status" value="1"/>
</dbReference>
<sequence>MDNKSNYWTFFTNLVYWYIDDFLNSEQVNDEVYYSIRQSDRESIKAGDKGLLRVGIDKRTKKILYGKMKLKPGIYAIVEIISNPEYIKDEDLEFYNDSNDANNEKWRVKIKVVKNLISSPIIFKETESELLNKDKYLVKGFQASTMPLLKDTFYEVINLINSEKNVFGYEDIMLDETYEFGGCKSGLDTLNKIYENVDIKKKKKLIEVVERGSIANTFKKYVGHKCQICDALGNDPYTFKKKNGEHYSEVHHIIPVNNIEETKLSVDNLICLCPNHHRQLHYGDVEVIDNNDLYIEYKIDGKAVKIQKVNFSIE</sequence>
<protein>
    <submittedName>
        <fullName evidence="2">EVE domain-containing protein</fullName>
    </submittedName>
</protein>
<gene>
    <name evidence="2" type="ORF">CHL78_016195</name>
</gene>
<dbReference type="Gene3D" id="1.10.30.50">
    <property type="match status" value="1"/>
</dbReference>
<accession>A0A371IZD6</accession>
<reference evidence="2 3" key="1">
    <citation type="journal article" date="2017" name="Genome Announc.">
        <title>Draft Genome Sequence of Romboutsia weinsteinii sp. nov. Strain CCRI-19649(T) Isolated from Surface Water.</title>
        <authorList>
            <person name="Maheux A.F."/>
            <person name="Boudreau D.K."/>
            <person name="Berube E."/>
            <person name="Boissinot M."/>
            <person name="Cantin P."/>
            <person name="Raymond F."/>
            <person name="Corbeil J."/>
            <person name="Omar R.F."/>
            <person name="Bergeron M.G."/>
        </authorList>
    </citation>
    <scope>NUCLEOTIDE SEQUENCE [LARGE SCALE GENOMIC DNA]</scope>
    <source>
        <strain evidence="2 3">CCRI-19649</strain>
    </source>
</reference>
<dbReference type="CDD" id="cd00085">
    <property type="entry name" value="HNHc"/>
    <property type="match status" value="1"/>
</dbReference>
<evidence type="ECO:0000313" key="2">
    <source>
        <dbReference type="EMBL" id="RDY25836.1"/>
    </source>
</evidence>
<keyword evidence="3" id="KW-1185">Reference proteome</keyword>
<dbReference type="SMART" id="SM00507">
    <property type="entry name" value="HNHc"/>
    <property type="match status" value="1"/>
</dbReference>
<dbReference type="Proteomes" id="UP000215694">
    <property type="component" value="Unassembled WGS sequence"/>
</dbReference>
<dbReference type="AlphaFoldDB" id="A0A371IZD6"/>